<gene>
    <name evidence="1" type="ORF">Q2T77_23455</name>
</gene>
<keyword evidence="2" id="KW-1185">Reference proteome</keyword>
<evidence type="ECO:0000313" key="1">
    <source>
        <dbReference type="EMBL" id="MDO1535255.1"/>
    </source>
</evidence>
<name>A0ABT8S8L6_9BURK</name>
<accession>A0ABT8S8L6</accession>
<proteinExistence type="predicted"/>
<evidence type="ECO:0000313" key="2">
    <source>
        <dbReference type="Proteomes" id="UP001169027"/>
    </source>
</evidence>
<dbReference type="Proteomes" id="UP001169027">
    <property type="component" value="Unassembled WGS sequence"/>
</dbReference>
<dbReference type="EMBL" id="JAUKVY010000018">
    <property type="protein sequence ID" value="MDO1535255.1"/>
    <property type="molecule type" value="Genomic_DNA"/>
</dbReference>
<dbReference type="RefSeq" id="WP_301812951.1">
    <property type="nucleotide sequence ID" value="NZ_JAUJZH010000018.1"/>
</dbReference>
<reference evidence="1" key="1">
    <citation type="submission" date="2023-06" db="EMBL/GenBank/DDBJ databases">
        <authorList>
            <person name="Jiang Y."/>
            <person name="Liu Q."/>
        </authorList>
    </citation>
    <scope>NUCLEOTIDE SEQUENCE</scope>
    <source>
        <strain evidence="1">CGMCC 1.12090</strain>
    </source>
</reference>
<organism evidence="1 2">
    <name type="scientific">Variovorax ginsengisoli</name>
    <dbReference type="NCBI Taxonomy" id="363844"/>
    <lineage>
        <taxon>Bacteria</taxon>
        <taxon>Pseudomonadati</taxon>
        <taxon>Pseudomonadota</taxon>
        <taxon>Betaproteobacteria</taxon>
        <taxon>Burkholderiales</taxon>
        <taxon>Comamonadaceae</taxon>
        <taxon>Variovorax</taxon>
    </lineage>
</organism>
<sequence length="211" mass="24218">MILALPFPHFRIPFYRPAELRVDVDPSATNRGDPLTHIYERIQTPGDQLHGLPSFVLRDPHLKVHVREVDGERYAYVEDMQRRCLAGCTVFNRLVEVDRRADRHLRSPHSRYLPQYQRQGIATAVYDWALATGSCLMTGARQSAGAHALWRKLARRYESGFADLRNKKLTYLGIDMSPGDLERLETRMFLLPARCLLPEFCAAVGMQISPR</sequence>
<comment type="caution">
    <text evidence="1">The sequence shown here is derived from an EMBL/GenBank/DDBJ whole genome shotgun (WGS) entry which is preliminary data.</text>
</comment>
<protein>
    <submittedName>
        <fullName evidence="1">N-acetyltransferase</fullName>
    </submittedName>
</protein>